<evidence type="ECO:0000256" key="5">
    <source>
        <dbReference type="PROSITE-ProRule" id="PRU00339"/>
    </source>
</evidence>
<proteinExistence type="predicted"/>
<evidence type="ECO:0000256" key="4">
    <source>
        <dbReference type="ARBA" id="ARBA00023251"/>
    </source>
</evidence>
<dbReference type="Proteomes" id="UP000826146">
    <property type="component" value="Chromosome"/>
</dbReference>
<comment type="catalytic activity">
    <reaction evidence="1">
        <text>a beta-lactam + H2O = a substituted beta-amino acid</text>
        <dbReference type="Rhea" id="RHEA:20401"/>
        <dbReference type="ChEBI" id="CHEBI:15377"/>
        <dbReference type="ChEBI" id="CHEBI:35627"/>
        <dbReference type="ChEBI" id="CHEBI:140347"/>
        <dbReference type="EC" id="3.5.2.6"/>
    </reaction>
</comment>
<dbReference type="SMART" id="SM00671">
    <property type="entry name" value="SEL1"/>
    <property type="match status" value="1"/>
</dbReference>
<keyword evidence="4" id="KW-0046">Antibiotic resistance</keyword>
<feature type="repeat" description="TPR" evidence="5">
    <location>
        <begin position="36"/>
        <end position="69"/>
    </location>
</feature>
<dbReference type="InterPro" id="IPR011990">
    <property type="entry name" value="TPR-like_helical_dom_sf"/>
</dbReference>
<keyword evidence="3" id="KW-1015">Disulfide bond</keyword>
<dbReference type="InterPro" id="IPR019734">
    <property type="entry name" value="TPR_rpt"/>
</dbReference>
<dbReference type="EC" id="3.5.2.6" evidence="2"/>
<protein>
    <recommendedName>
        <fullName evidence="2">beta-lactamase</fullName>
        <ecNumber evidence="2">3.5.2.6</ecNumber>
    </recommendedName>
</protein>
<sequence length="134" mass="15272">MEGLFKKAGQVVLSMLLCLNWAYANKSADQYSSERADQYFEAGLEAYKNNNYLKALQNFQEAAKLGDPRGYYDLAVMYKNGIYGAGFGQDKRMAQYFFQKACDLDHQFGCRDIEGTELYQDQNVGSIKSDQHMP</sequence>
<keyword evidence="5" id="KW-0802">TPR repeat</keyword>
<evidence type="ECO:0000313" key="7">
    <source>
        <dbReference type="Proteomes" id="UP000826146"/>
    </source>
</evidence>
<gene>
    <name evidence="6" type="ORF">NHP190012_10980</name>
</gene>
<organism evidence="6 7">
    <name type="scientific">Helicobacter gastrofelis</name>
    <dbReference type="NCBI Taxonomy" id="2849642"/>
    <lineage>
        <taxon>Bacteria</taxon>
        <taxon>Pseudomonadati</taxon>
        <taxon>Campylobacterota</taxon>
        <taxon>Epsilonproteobacteria</taxon>
        <taxon>Campylobacterales</taxon>
        <taxon>Helicobacteraceae</taxon>
        <taxon>Helicobacter</taxon>
    </lineage>
</organism>
<dbReference type="PROSITE" id="PS50005">
    <property type="entry name" value="TPR"/>
    <property type="match status" value="1"/>
</dbReference>
<dbReference type="Gene3D" id="1.25.40.10">
    <property type="entry name" value="Tetratricopeptide repeat domain"/>
    <property type="match status" value="1"/>
</dbReference>
<keyword evidence="7" id="KW-1185">Reference proteome</keyword>
<accession>A0ABM7SF67</accession>
<dbReference type="InterPro" id="IPR006597">
    <property type="entry name" value="Sel1-like"/>
</dbReference>
<evidence type="ECO:0000313" key="6">
    <source>
        <dbReference type="EMBL" id="BCZ19456.1"/>
    </source>
</evidence>
<evidence type="ECO:0000256" key="2">
    <source>
        <dbReference type="ARBA" id="ARBA00012865"/>
    </source>
</evidence>
<dbReference type="EMBL" id="AP024819">
    <property type="protein sequence ID" value="BCZ19456.1"/>
    <property type="molecule type" value="Genomic_DNA"/>
</dbReference>
<dbReference type="SUPFAM" id="SSF81901">
    <property type="entry name" value="HCP-like"/>
    <property type="match status" value="1"/>
</dbReference>
<reference evidence="6 7" key="1">
    <citation type="submission" date="2021-07" db="EMBL/GenBank/DDBJ databases">
        <title>Novel Helicobacter sp. Isolated from a cat.</title>
        <authorList>
            <person name="Rimbara E."/>
            <person name="Suzuki M."/>
        </authorList>
    </citation>
    <scope>NUCLEOTIDE SEQUENCE [LARGE SCALE GENOMIC DNA]</scope>
    <source>
        <strain evidence="7">NHP19-012</strain>
    </source>
</reference>
<evidence type="ECO:0000256" key="1">
    <source>
        <dbReference type="ARBA" id="ARBA00001526"/>
    </source>
</evidence>
<name>A0ABM7SF67_9HELI</name>
<dbReference type="RefSeq" id="WP_221271256.1">
    <property type="nucleotide sequence ID" value="NZ_AP024819.1"/>
</dbReference>
<evidence type="ECO:0000256" key="3">
    <source>
        <dbReference type="ARBA" id="ARBA00023157"/>
    </source>
</evidence>